<name>A0A2Z2NSW1_9GAMM</name>
<dbReference type="PANTHER" id="PTHR11228">
    <property type="entry name" value="RADICAL SAM DOMAIN PROTEIN"/>
    <property type="match status" value="1"/>
</dbReference>
<keyword evidence="3" id="KW-0949">S-adenosyl-L-methionine</keyword>
<dbReference type="Gene3D" id="3.20.20.70">
    <property type="entry name" value="Aldolase class I"/>
    <property type="match status" value="1"/>
</dbReference>
<dbReference type="CDD" id="cd21109">
    <property type="entry name" value="SPASM"/>
    <property type="match status" value="1"/>
</dbReference>
<dbReference type="InterPro" id="IPR017200">
    <property type="entry name" value="PqqE-like"/>
</dbReference>
<keyword evidence="2" id="KW-0004">4Fe-4S</keyword>
<evidence type="ECO:0000313" key="8">
    <source>
        <dbReference type="EMBL" id="ASJ73605.1"/>
    </source>
</evidence>
<dbReference type="PROSITE" id="PS51918">
    <property type="entry name" value="RADICAL_SAM"/>
    <property type="match status" value="1"/>
</dbReference>
<dbReference type="EC" id="1.21.98.-" evidence="8"/>
<dbReference type="SFLD" id="SFLDG01067">
    <property type="entry name" value="SPASM/twitch_domain_containing"/>
    <property type="match status" value="1"/>
</dbReference>
<dbReference type="OrthoDB" id="9792276at2"/>
<dbReference type="InterPro" id="IPR050377">
    <property type="entry name" value="Radical_SAM_PqqE_MftC-like"/>
</dbReference>
<proteinExistence type="predicted"/>
<dbReference type="Pfam" id="PF04055">
    <property type="entry name" value="Radical_SAM"/>
    <property type="match status" value="1"/>
</dbReference>
<evidence type="ECO:0000256" key="4">
    <source>
        <dbReference type="ARBA" id="ARBA00022723"/>
    </source>
</evidence>
<dbReference type="GO" id="GO:0046872">
    <property type="term" value="F:metal ion binding"/>
    <property type="evidence" value="ECO:0007669"/>
    <property type="project" value="UniProtKB-KW"/>
</dbReference>
<protein>
    <submittedName>
        <fullName evidence="8">Sporulation killing factor maturation protein SkfB</fullName>
        <ecNumber evidence="8">1.21.98.-</ecNumber>
    </submittedName>
</protein>
<dbReference type="PIRSF" id="PIRSF037420">
    <property type="entry name" value="PQQ_syn_pqqE"/>
    <property type="match status" value="1"/>
</dbReference>
<evidence type="ECO:0000259" key="7">
    <source>
        <dbReference type="PROSITE" id="PS51918"/>
    </source>
</evidence>
<evidence type="ECO:0000256" key="5">
    <source>
        <dbReference type="ARBA" id="ARBA00023004"/>
    </source>
</evidence>
<dbReference type="InterPro" id="IPR058240">
    <property type="entry name" value="rSAM_sf"/>
</dbReference>
<dbReference type="PANTHER" id="PTHR11228:SF7">
    <property type="entry name" value="PQQA PEPTIDE CYCLASE"/>
    <property type="match status" value="1"/>
</dbReference>
<dbReference type="CDD" id="cd01335">
    <property type="entry name" value="Radical_SAM"/>
    <property type="match status" value="1"/>
</dbReference>
<keyword evidence="8" id="KW-0560">Oxidoreductase</keyword>
<dbReference type="InterPro" id="IPR007197">
    <property type="entry name" value="rSAM"/>
</dbReference>
<reference evidence="8 9" key="1">
    <citation type="submission" date="2016-12" db="EMBL/GenBank/DDBJ databases">
        <authorList>
            <person name="Song W.-J."/>
            <person name="Kurnit D.M."/>
        </authorList>
    </citation>
    <scope>NUCLEOTIDE SEQUENCE [LARGE SCALE GENOMIC DNA]</scope>
    <source>
        <strain evidence="8 9">IMCC3135</strain>
    </source>
</reference>
<gene>
    <name evidence="8" type="primary">skfB</name>
    <name evidence="8" type="ORF">IMCC3135_17630</name>
</gene>
<dbReference type="KEGG" id="gai:IMCC3135_17630"/>
<evidence type="ECO:0000256" key="1">
    <source>
        <dbReference type="ARBA" id="ARBA00001966"/>
    </source>
</evidence>
<keyword evidence="4" id="KW-0479">Metal-binding</keyword>
<evidence type="ECO:0000313" key="9">
    <source>
        <dbReference type="Proteomes" id="UP000250079"/>
    </source>
</evidence>
<evidence type="ECO:0000256" key="6">
    <source>
        <dbReference type="ARBA" id="ARBA00023014"/>
    </source>
</evidence>
<accession>A0A2Z2NSW1</accession>
<sequence length="354" mass="39179">MGPTGKTRIVQIHPTRKCNLSCKHCYSSSSPQESESLEPAVLKDALDDLADEGYDWVSFSGGEPLVYEPLAELLSHAKGIQMQTSLVSNGMLLTGARLDAIENDINALVMSLDGKPDSHNTMRNSSRAFETMERNLSQLRRRGISFGFLFTLTQNNLDELPWVVEFCLKSGASGLMIHPLENTGNATTQLSGKAPDTIESTHAWLLVEHLKKKLGGRLNIQLDLIHTSAFEQSPDQFFLGDYATPLQGRLAELLSVLVIEPDGEVVPLQYGFPREYSLGNLRDCRISDMVSGWQNRLGPELNKLSTGLYSSLENAGNGCFINWYERLGLYARQTRTVSLPIRRTAWNMSTAGVA</sequence>
<dbReference type="SFLD" id="SFLDS00029">
    <property type="entry name" value="Radical_SAM"/>
    <property type="match status" value="1"/>
</dbReference>
<keyword evidence="9" id="KW-1185">Reference proteome</keyword>
<evidence type="ECO:0000256" key="2">
    <source>
        <dbReference type="ARBA" id="ARBA00022485"/>
    </source>
</evidence>
<dbReference type="GO" id="GO:0016491">
    <property type="term" value="F:oxidoreductase activity"/>
    <property type="evidence" value="ECO:0007669"/>
    <property type="project" value="UniProtKB-KW"/>
</dbReference>
<dbReference type="Proteomes" id="UP000250079">
    <property type="component" value="Chromosome"/>
</dbReference>
<organism evidence="8 9">
    <name type="scientific">Granulosicoccus antarcticus IMCC3135</name>
    <dbReference type="NCBI Taxonomy" id="1192854"/>
    <lineage>
        <taxon>Bacteria</taxon>
        <taxon>Pseudomonadati</taxon>
        <taxon>Pseudomonadota</taxon>
        <taxon>Gammaproteobacteria</taxon>
        <taxon>Chromatiales</taxon>
        <taxon>Granulosicoccaceae</taxon>
        <taxon>Granulosicoccus</taxon>
    </lineage>
</organism>
<keyword evidence="6" id="KW-0411">Iron-sulfur</keyword>
<keyword evidence="5" id="KW-0408">Iron</keyword>
<dbReference type="GO" id="GO:0051539">
    <property type="term" value="F:4 iron, 4 sulfur cluster binding"/>
    <property type="evidence" value="ECO:0007669"/>
    <property type="project" value="UniProtKB-KW"/>
</dbReference>
<dbReference type="EMBL" id="CP018632">
    <property type="protein sequence ID" value="ASJ73605.1"/>
    <property type="molecule type" value="Genomic_DNA"/>
</dbReference>
<feature type="domain" description="Radical SAM core" evidence="7">
    <location>
        <begin position="2"/>
        <end position="217"/>
    </location>
</feature>
<dbReference type="SUPFAM" id="SSF102114">
    <property type="entry name" value="Radical SAM enzymes"/>
    <property type="match status" value="1"/>
</dbReference>
<evidence type="ECO:0000256" key="3">
    <source>
        <dbReference type="ARBA" id="ARBA00022691"/>
    </source>
</evidence>
<comment type="cofactor">
    <cofactor evidence="1">
        <name>[4Fe-4S] cluster</name>
        <dbReference type="ChEBI" id="CHEBI:49883"/>
    </cofactor>
</comment>
<dbReference type="InterPro" id="IPR013785">
    <property type="entry name" value="Aldolase_TIM"/>
</dbReference>
<dbReference type="RefSeq" id="WP_157736068.1">
    <property type="nucleotide sequence ID" value="NZ_CP018632.1"/>
</dbReference>
<dbReference type="AlphaFoldDB" id="A0A2Z2NSW1"/>